<evidence type="ECO:0000256" key="1">
    <source>
        <dbReference type="ARBA" id="ARBA00004167"/>
    </source>
</evidence>
<dbReference type="PANTHER" id="PTHR33491">
    <property type="entry name" value="OSJNBA0016N04.9 PROTEIN"/>
    <property type="match status" value="1"/>
</dbReference>
<dbReference type="InterPro" id="IPR025287">
    <property type="entry name" value="WAK_GUB"/>
</dbReference>
<feature type="signal peptide" evidence="3">
    <location>
        <begin position="1"/>
        <end position="22"/>
    </location>
</feature>
<keyword evidence="2 3" id="KW-0732">Signal</keyword>
<evidence type="ECO:0000256" key="2">
    <source>
        <dbReference type="ARBA" id="ARBA00022729"/>
    </source>
</evidence>
<name>A0A8N4FC19_ELAGV</name>
<keyword evidence="5" id="KW-1185">Reference proteome</keyword>
<evidence type="ECO:0000313" key="5">
    <source>
        <dbReference type="Proteomes" id="UP000504607"/>
    </source>
</evidence>
<dbReference type="RefSeq" id="XP_029123306.1">
    <property type="nucleotide sequence ID" value="XM_029267473.1"/>
</dbReference>
<gene>
    <name evidence="6" type="primary">LOC105054886</name>
</gene>
<comment type="subcellular location">
    <subcellularLocation>
        <location evidence="1">Membrane</location>
        <topology evidence="1">Single-pass membrane protein</topology>
    </subcellularLocation>
</comment>
<evidence type="ECO:0000256" key="3">
    <source>
        <dbReference type="SAM" id="SignalP"/>
    </source>
</evidence>
<dbReference type="OrthoDB" id="695333at2759"/>
<dbReference type="Proteomes" id="UP000504607">
    <property type="component" value="Chromosome 12"/>
</dbReference>
<dbReference type="Pfam" id="PF13947">
    <property type="entry name" value="GUB_WAK_bind"/>
    <property type="match status" value="1"/>
</dbReference>
<dbReference type="KEGG" id="egu:105054886"/>
<dbReference type="GO" id="GO:0030247">
    <property type="term" value="F:polysaccharide binding"/>
    <property type="evidence" value="ECO:0007669"/>
    <property type="project" value="InterPro"/>
</dbReference>
<feature type="domain" description="Wall-associated receptor kinase galacturonan-binding" evidence="4">
    <location>
        <begin position="29"/>
        <end position="83"/>
    </location>
</feature>
<dbReference type="GO" id="GO:0016020">
    <property type="term" value="C:membrane"/>
    <property type="evidence" value="ECO:0007669"/>
    <property type="project" value="UniProtKB-SubCell"/>
</dbReference>
<organism evidence="5 6">
    <name type="scientific">Elaeis guineensis var. tenera</name>
    <name type="common">Oil palm</name>
    <dbReference type="NCBI Taxonomy" id="51953"/>
    <lineage>
        <taxon>Eukaryota</taxon>
        <taxon>Viridiplantae</taxon>
        <taxon>Streptophyta</taxon>
        <taxon>Embryophyta</taxon>
        <taxon>Tracheophyta</taxon>
        <taxon>Spermatophyta</taxon>
        <taxon>Magnoliopsida</taxon>
        <taxon>Liliopsida</taxon>
        <taxon>Arecaceae</taxon>
        <taxon>Arecoideae</taxon>
        <taxon>Cocoseae</taxon>
        <taxon>Elaeidinae</taxon>
        <taxon>Elaeis</taxon>
    </lineage>
</organism>
<feature type="chain" id="PRO_5035442158" evidence="3">
    <location>
        <begin position="23"/>
        <end position="183"/>
    </location>
</feature>
<evidence type="ECO:0000259" key="4">
    <source>
        <dbReference type="Pfam" id="PF13947"/>
    </source>
</evidence>
<sequence>MASMPVFLLLLLLLGTAEVASANTSLPGCPEKCGNITIPYPFGIGPNCSLEGFEVTCNHSKPFMGTSNIELIDVNLTTRVLRVHFYNYRNCLFGSNSTDNTVPQMNYFLDGQRNGVTLAMLWAVGSISCEKDMLDTTSYLCRSENSECFDTPDYSNGYYCSCSAGYEGNPYIPNGCRGTDHEF</sequence>
<dbReference type="AlphaFoldDB" id="A0A8N4FC19"/>
<accession>A0A8N4FC19</accession>
<reference evidence="6" key="1">
    <citation type="submission" date="2025-08" db="UniProtKB">
        <authorList>
            <consortium name="RefSeq"/>
        </authorList>
    </citation>
    <scope>IDENTIFICATION</scope>
</reference>
<evidence type="ECO:0000313" key="6">
    <source>
        <dbReference type="RefSeq" id="XP_029123306.1"/>
    </source>
</evidence>
<protein>
    <submittedName>
        <fullName evidence="6">Wall-associated receptor kinase 2-like</fullName>
    </submittedName>
</protein>
<proteinExistence type="predicted"/>